<keyword evidence="3" id="KW-1185">Reference proteome</keyword>
<accession>A0AAD8HRX1</accession>
<dbReference type="PANTHER" id="PTHR31727">
    <property type="entry name" value="OLEOYL-ACYL CARRIER PROTEIN THIOESTERASE 1, CHLOROPLASTIC"/>
    <property type="match status" value="1"/>
</dbReference>
<organism evidence="2 3">
    <name type="scientific">Heracleum sosnowskyi</name>
    <dbReference type="NCBI Taxonomy" id="360622"/>
    <lineage>
        <taxon>Eukaryota</taxon>
        <taxon>Viridiplantae</taxon>
        <taxon>Streptophyta</taxon>
        <taxon>Embryophyta</taxon>
        <taxon>Tracheophyta</taxon>
        <taxon>Spermatophyta</taxon>
        <taxon>Magnoliopsida</taxon>
        <taxon>eudicotyledons</taxon>
        <taxon>Gunneridae</taxon>
        <taxon>Pentapetalae</taxon>
        <taxon>asterids</taxon>
        <taxon>campanulids</taxon>
        <taxon>Apiales</taxon>
        <taxon>Apiaceae</taxon>
        <taxon>Apioideae</taxon>
        <taxon>apioid superclade</taxon>
        <taxon>Tordylieae</taxon>
        <taxon>Tordyliinae</taxon>
        <taxon>Heracleum</taxon>
    </lineage>
</organism>
<comment type="caution">
    <text evidence="2">The sequence shown here is derived from an EMBL/GenBank/DDBJ whole genome shotgun (WGS) entry which is preliminary data.</text>
</comment>
<gene>
    <name evidence="2" type="ORF">POM88_028438</name>
</gene>
<dbReference type="AlphaFoldDB" id="A0AAD8HRX1"/>
<dbReference type="Pfam" id="PF20791">
    <property type="entry name" value="Acyl-ACP_TE_C"/>
    <property type="match status" value="1"/>
</dbReference>
<dbReference type="GO" id="GO:0016297">
    <property type="term" value="F:fatty acyl-[ACP] hydrolase activity"/>
    <property type="evidence" value="ECO:0007669"/>
    <property type="project" value="InterPro"/>
</dbReference>
<dbReference type="Gene3D" id="3.10.129.10">
    <property type="entry name" value="Hotdog Thioesterase"/>
    <property type="match status" value="1"/>
</dbReference>
<dbReference type="SUPFAM" id="SSF54637">
    <property type="entry name" value="Thioesterase/thiol ester dehydrase-isomerase"/>
    <property type="match status" value="2"/>
</dbReference>
<dbReference type="EMBL" id="JAUIZM010000007">
    <property type="protein sequence ID" value="KAK1372245.1"/>
    <property type="molecule type" value="Genomic_DNA"/>
</dbReference>
<keyword evidence="2" id="KW-0378">Hydrolase</keyword>
<dbReference type="PANTHER" id="PTHR31727:SF2">
    <property type="entry name" value="PALMITOYL-ACYL CARRIER PROTEIN THIOESTERASE, CHLOROPLASTIC"/>
    <property type="match status" value="1"/>
</dbReference>
<dbReference type="Proteomes" id="UP001237642">
    <property type="component" value="Unassembled WGS sequence"/>
</dbReference>
<dbReference type="InterPro" id="IPR045023">
    <property type="entry name" value="FATA/B"/>
</dbReference>
<reference evidence="2" key="2">
    <citation type="submission" date="2023-05" db="EMBL/GenBank/DDBJ databases">
        <authorList>
            <person name="Schelkunov M.I."/>
        </authorList>
    </citation>
    <scope>NUCLEOTIDE SEQUENCE</scope>
    <source>
        <strain evidence="2">Hsosn_3</strain>
        <tissue evidence="2">Leaf</tissue>
    </source>
</reference>
<feature type="domain" description="Acyl-ACP thioesterase-like C-terminal" evidence="1">
    <location>
        <begin position="66"/>
        <end position="102"/>
    </location>
</feature>
<protein>
    <submittedName>
        <fullName evidence="2">Acyl-[acyl-carrier-protein] hydrolase</fullName>
    </submittedName>
</protein>
<sequence length="145" mass="16506">MIICVTEAIGRDESASICWVLMNKKTRKLSNLPDEVRAEIGNCFVDTPPIVDEDSTRLPKLTDSNADYIRTGLTPKWSDLDINQHVNNVKYVGWILEDLEVLEAIKWEAIIIDECQRRSVSNCLTQLKMLAVNMRLFTASHEIEA</sequence>
<dbReference type="InterPro" id="IPR029069">
    <property type="entry name" value="HotDog_dom_sf"/>
</dbReference>
<dbReference type="GO" id="GO:0000036">
    <property type="term" value="F:acyl carrier activity"/>
    <property type="evidence" value="ECO:0007669"/>
    <property type="project" value="TreeGrafter"/>
</dbReference>
<reference evidence="2" key="1">
    <citation type="submission" date="2023-02" db="EMBL/GenBank/DDBJ databases">
        <title>Genome of toxic invasive species Heracleum sosnowskyi carries increased number of genes despite the absence of recent whole-genome duplications.</title>
        <authorList>
            <person name="Schelkunov M."/>
            <person name="Shtratnikova V."/>
            <person name="Makarenko M."/>
            <person name="Klepikova A."/>
            <person name="Omelchenko D."/>
            <person name="Novikova G."/>
            <person name="Obukhova E."/>
            <person name="Bogdanov V."/>
            <person name="Penin A."/>
            <person name="Logacheva M."/>
        </authorList>
    </citation>
    <scope>NUCLEOTIDE SEQUENCE</scope>
    <source>
        <strain evidence="2">Hsosn_3</strain>
        <tissue evidence="2">Leaf</tissue>
    </source>
</reference>
<evidence type="ECO:0000313" key="3">
    <source>
        <dbReference type="Proteomes" id="UP001237642"/>
    </source>
</evidence>
<evidence type="ECO:0000259" key="1">
    <source>
        <dbReference type="Pfam" id="PF20791"/>
    </source>
</evidence>
<evidence type="ECO:0000313" key="2">
    <source>
        <dbReference type="EMBL" id="KAK1372245.1"/>
    </source>
</evidence>
<dbReference type="InterPro" id="IPR049427">
    <property type="entry name" value="Acyl-ACP_TE_C"/>
</dbReference>
<name>A0AAD8HRX1_9APIA</name>
<proteinExistence type="predicted"/>